<protein>
    <submittedName>
        <fullName evidence="2">Uncharacterized protein</fullName>
    </submittedName>
</protein>
<keyword evidence="3" id="KW-1185">Reference proteome</keyword>
<evidence type="ECO:0000256" key="1">
    <source>
        <dbReference type="SAM" id="MobiDB-lite"/>
    </source>
</evidence>
<name>A0A8J5CYN2_CHIOP</name>
<sequence length="125" mass="13428">MACLTKHPSSDGTPCCHMKVLRSLAAPVLHHARARRVVDMAQHSHSTASTAPAPHSTAPAPHSTHSTQEIHLTVDQLLRSPDPASATTVRSSVLEVLNVVEAMWRLADQVDGTEEVEEAAENSQN</sequence>
<evidence type="ECO:0000313" key="2">
    <source>
        <dbReference type="EMBL" id="KAG0725959.1"/>
    </source>
</evidence>
<organism evidence="2 3">
    <name type="scientific">Chionoecetes opilio</name>
    <name type="common">Atlantic snow crab</name>
    <name type="synonym">Cancer opilio</name>
    <dbReference type="NCBI Taxonomy" id="41210"/>
    <lineage>
        <taxon>Eukaryota</taxon>
        <taxon>Metazoa</taxon>
        <taxon>Ecdysozoa</taxon>
        <taxon>Arthropoda</taxon>
        <taxon>Crustacea</taxon>
        <taxon>Multicrustacea</taxon>
        <taxon>Malacostraca</taxon>
        <taxon>Eumalacostraca</taxon>
        <taxon>Eucarida</taxon>
        <taxon>Decapoda</taxon>
        <taxon>Pleocyemata</taxon>
        <taxon>Brachyura</taxon>
        <taxon>Eubrachyura</taxon>
        <taxon>Majoidea</taxon>
        <taxon>Majidae</taxon>
        <taxon>Chionoecetes</taxon>
    </lineage>
</organism>
<comment type="caution">
    <text evidence="2">The sequence shown here is derived from an EMBL/GenBank/DDBJ whole genome shotgun (WGS) entry which is preliminary data.</text>
</comment>
<evidence type="ECO:0000313" key="3">
    <source>
        <dbReference type="Proteomes" id="UP000770661"/>
    </source>
</evidence>
<feature type="compositionally biased region" description="Low complexity" evidence="1">
    <location>
        <begin position="43"/>
        <end position="67"/>
    </location>
</feature>
<dbReference type="EMBL" id="JACEEZ010005015">
    <property type="protein sequence ID" value="KAG0725959.1"/>
    <property type="molecule type" value="Genomic_DNA"/>
</dbReference>
<gene>
    <name evidence="2" type="ORF">GWK47_004490</name>
</gene>
<reference evidence="2" key="1">
    <citation type="submission" date="2020-07" db="EMBL/GenBank/DDBJ databases">
        <title>The High-quality genome of the commercially important snow crab, Chionoecetes opilio.</title>
        <authorList>
            <person name="Jeong J.-H."/>
            <person name="Ryu S."/>
        </authorList>
    </citation>
    <scope>NUCLEOTIDE SEQUENCE</scope>
    <source>
        <strain evidence="2">MADBK_172401_WGS</strain>
        <tissue evidence="2">Digestive gland</tissue>
    </source>
</reference>
<proteinExistence type="predicted"/>
<feature type="region of interest" description="Disordered" evidence="1">
    <location>
        <begin position="36"/>
        <end position="68"/>
    </location>
</feature>
<dbReference type="AlphaFoldDB" id="A0A8J5CYN2"/>
<dbReference type="Proteomes" id="UP000770661">
    <property type="component" value="Unassembled WGS sequence"/>
</dbReference>
<accession>A0A8J5CYN2</accession>